<accession>A0AAP0ETT5</accession>
<gene>
    <name evidence="1" type="ORF">Syun_026176</name>
</gene>
<organism evidence="1 2">
    <name type="scientific">Stephania yunnanensis</name>
    <dbReference type="NCBI Taxonomy" id="152371"/>
    <lineage>
        <taxon>Eukaryota</taxon>
        <taxon>Viridiplantae</taxon>
        <taxon>Streptophyta</taxon>
        <taxon>Embryophyta</taxon>
        <taxon>Tracheophyta</taxon>
        <taxon>Spermatophyta</taxon>
        <taxon>Magnoliopsida</taxon>
        <taxon>Ranunculales</taxon>
        <taxon>Menispermaceae</taxon>
        <taxon>Menispermoideae</taxon>
        <taxon>Cissampelideae</taxon>
        <taxon>Stephania</taxon>
    </lineage>
</organism>
<sequence length="56" mass="6790">MFRMHPTRICMVDDNEPKELDPFHLYVFVSSQYDHSVHDHEDMNVETQCHENQEKV</sequence>
<evidence type="ECO:0000313" key="1">
    <source>
        <dbReference type="EMBL" id="KAK9099131.1"/>
    </source>
</evidence>
<dbReference type="AlphaFoldDB" id="A0AAP0ETT5"/>
<name>A0AAP0ETT5_9MAGN</name>
<evidence type="ECO:0000313" key="2">
    <source>
        <dbReference type="Proteomes" id="UP001420932"/>
    </source>
</evidence>
<reference evidence="1 2" key="1">
    <citation type="submission" date="2024-01" db="EMBL/GenBank/DDBJ databases">
        <title>Genome assemblies of Stephania.</title>
        <authorList>
            <person name="Yang L."/>
        </authorList>
    </citation>
    <scope>NUCLEOTIDE SEQUENCE [LARGE SCALE GENOMIC DNA]</scope>
    <source>
        <strain evidence="1">YNDBR</strain>
        <tissue evidence="1">Leaf</tissue>
    </source>
</reference>
<proteinExistence type="predicted"/>
<protein>
    <submittedName>
        <fullName evidence="1">Uncharacterized protein</fullName>
    </submittedName>
</protein>
<comment type="caution">
    <text evidence="1">The sequence shown here is derived from an EMBL/GenBank/DDBJ whole genome shotgun (WGS) entry which is preliminary data.</text>
</comment>
<dbReference type="EMBL" id="JBBNAF010000011">
    <property type="protein sequence ID" value="KAK9099131.1"/>
    <property type="molecule type" value="Genomic_DNA"/>
</dbReference>
<keyword evidence="2" id="KW-1185">Reference proteome</keyword>
<dbReference type="Proteomes" id="UP001420932">
    <property type="component" value="Unassembled WGS sequence"/>
</dbReference>